<accession>A0A285EGT1</accession>
<dbReference type="AlphaFoldDB" id="A0A285EGT1"/>
<organism evidence="3 4">
    <name type="scientific">Geodermatophilus sabuli</name>
    <dbReference type="NCBI Taxonomy" id="1564158"/>
    <lineage>
        <taxon>Bacteria</taxon>
        <taxon>Bacillati</taxon>
        <taxon>Actinomycetota</taxon>
        <taxon>Actinomycetes</taxon>
        <taxon>Geodermatophilales</taxon>
        <taxon>Geodermatophilaceae</taxon>
        <taxon>Geodermatophilus</taxon>
    </lineage>
</organism>
<dbReference type="EMBL" id="OBDO01000006">
    <property type="protein sequence ID" value="SNX97241.1"/>
    <property type="molecule type" value="Genomic_DNA"/>
</dbReference>
<dbReference type="Proteomes" id="UP000219514">
    <property type="component" value="Unassembled WGS sequence"/>
</dbReference>
<protein>
    <submittedName>
        <fullName evidence="3">NADPH2:quinone reductase</fullName>
    </submittedName>
</protein>
<dbReference type="InterPro" id="IPR013154">
    <property type="entry name" value="ADH-like_N"/>
</dbReference>
<evidence type="ECO:0000313" key="3">
    <source>
        <dbReference type="EMBL" id="SNX97241.1"/>
    </source>
</evidence>
<proteinExistence type="predicted"/>
<evidence type="ECO:0000259" key="2">
    <source>
        <dbReference type="Pfam" id="PF08240"/>
    </source>
</evidence>
<evidence type="ECO:0000256" key="1">
    <source>
        <dbReference type="ARBA" id="ARBA00022857"/>
    </source>
</evidence>
<dbReference type="Pfam" id="PF08240">
    <property type="entry name" value="ADH_N"/>
    <property type="match status" value="1"/>
</dbReference>
<dbReference type="InterPro" id="IPR011032">
    <property type="entry name" value="GroES-like_sf"/>
</dbReference>
<evidence type="ECO:0000313" key="4">
    <source>
        <dbReference type="Proteomes" id="UP000219514"/>
    </source>
</evidence>
<reference evidence="3 4" key="1">
    <citation type="submission" date="2017-09" db="EMBL/GenBank/DDBJ databases">
        <authorList>
            <person name="Ehlers B."/>
            <person name="Leendertz F.H."/>
        </authorList>
    </citation>
    <scope>NUCLEOTIDE SEQUENCE [LARGE SCALE GENOMIC DNA]</scope>
    <source>
        <strain evidence="3 4">DSM 46844</strain>
    </source>
</reference>
<dbReference type="InterPro" id="IPR051603">
    <property type="entry name" value="Zinc-ADH_QOR/CCCR"/>
</dbReference>
<sequence length="76" mass="7987">MEAVIVTQFGGPQVFTASEQPRPTPGPNQVLVDVSVAGINYMDVYQRTGATLVRPPYVAGVDGVGSWPRSAPTSPT</sequence>
<dbReference type="PANTHER" id="PTHR44154:SF1">
    <property type="entry name" value="QUINONE OXIDOREDUCTASE"/>
    <property type="match status" value="1"/>
</dbReference>
<dbReference type="SUPFAM" id="SSF50129">
    <property type="entry name" value="GroES-like"/>
    <property type="match status" value="1"/>
</dbReference>
<dbReference type="PANTHER" id="PTHR44154">
    <property type="entry name" value="QUINONE OXIDOREDUCTASE"/>
    <property type="match status" value="1"/>
</dbReference>
<keyword evidence="4" id="KW-1185">Reference proteome</keyword>
<dbReference type="Gene3D" id="3.90.180.10">
    <property type="entry name" value="Medium-chain alcohol dehydrogenases, catalytic domain"/>
    <property type="match status" value="1"/>
</dbReference>
<feature type="domain" description="Alcohol dehydrogenase-like N-terminal" evidence="2">
    <location>
        <begin position="26"/>
        <end position="65"/>
    </location>
</feature>
<gene>
    <name evidence="3" type="ORF">SAMN06893097_106191</name>
</gene>
<keyword evidence="1" id="KW-0521">NADP</keyword>
<dbReference type="RefSeq" id="WP_097207214.1">
    <property type="nucleotide sequence ID" value="NZ_JACHXB010000002.1"/>
</dbReference>
<name>A0A285EGT1_9ACTN</name>